<reference evidence="2" key="1">
    <citation type="submission" date="2019-07" db="EMBL/GenBank/DDBJ databases">
        <authorList>
            <person name="Dittberner H."/>
        </authorList>
    </citation>
    <scope>NUCLEOTIDE SEQUENCE [LARGE SCALE GENOMIC DNA]</scope>
</reference>
<organism evidence="2 3">
    <name type="scientific">Arabis nemorensis</name>
    <dbReference type="NCBI Taxonomy" id="586526"/>
    <lineage>
        <taxon>Eukaryota</taxon>
        <taxon>Viridiplantae</taxon>
        <taxon>Streptophyta</taxon>
        <taxon>Embryophyta</taxon>
        <taxon>Tracheophyta</taxon>
        <taxon>Spermatophyta</taxon>
        <taxon>Magnoliopsida</taxon>
        <taxon>eudicotyledons</taxon>
        <taxon>Gunneridae</taxon>
        <taxon>Pentapetalae</taxon>
        <taxon>rosids</taxon>
        <taxon>malvids</taxon>
        <taxon>Brassicales</taxon>
        <taxon>Brassicaceae</taxon>
        <taxon>Arabideae</taxon>
        <taxon>Arabis</taxon>
    </lineage>
</organism>
<proteinExistence type="predicted"/>
<dbReference type="Proteomes" id="UP000489600">
    <property type="component" value="Unassembled WGS sequence"/>
</dbReference>
<gene>
    <name evidence="2" type="ORF">ANE_LOCUS6887</name>
</gene>
<protein>
    <submittedName>
        <fullName evidence="2">Uncharacterized protein</fullName>
    </submittedName>
</protein>
<sequence length="119" mass="13439">MGSTRVGGRDLLRLIDGAPDGRWWRLLRPEISMKEVGGLLWARIFVDWACVLGLFGLVMGLQLRPVVLVSYVLGRVFVLLLLARPYYEDWCRWTLSLSFSGVRANVGLGLGYLVIPRSF</sequence>
<keyword evidence="1" id="KW-0812">Transmembrane</keyword>
<keyword evidence="1" id="KW-0472">Membrane</keyword>
<accession>A0A565B452</accession>
<keyword evidence="1" id="KW-1133">Transmembrane helix</keyword>
<name>A0A565B452_9BRAS</name>
<feature type="transmembrane region" description="Helical" evidence="1">
    <location>
        <begin position="68"/>
        <end position="87"/>
    </location>
</feature>
<evidence type="ECO:0000313" key="2">
    <source>
        <dbReference type="EMBL" id="VVA96442.1"/>
    </source>
</evidence>
<feature type="transmembrane region" description="Helical" evidence="1">
    <location>
        <begin position="93"/>
        <end position="115"/>
    </location>
</feature>
<dbReference type="EMBL" id="CABITT030000003">
    <property type="protein sequence ID" value="VVA96442.1"/>
    <property type="molecule type" value="Genomic_DNA"/>
</dbReference>
<keyword evidence="3" id="KW-1185">Reference proteome</keyword>
<feature type="transmembrane region" description="Helical" evidence="1">
    <location>
        <begin position="40"/>
        <end position="61"/>
    </location>
</feature>
<evidence type="ECO:0000256" key="1">
    <source>
        <dbReference type="SAM" id="Phobius"/>
    </source>
</evidence>
<evidence type="ECO:0000313" key="3">
    <source>
        <dbReference type="Proteomes" id="UP000489600"/>
    </source>
</evidence>
<dbReference type="AlphaFoldDB" id="A0A565B452"/>
<comment type="caution">
    <text evidence="2">The sequence shown here is derived from an EMBL/GenBank/DDBJ whole genome shotgun (WGS) entry which is preliminary data.</text>
</comment>